<accession>A0A8H6UJI5</accession>
<dbReference type="InterPro" id="IPR020846">
    <property type="entry name" value="MFS_dom"/>
</dbReference>
<dbReference type="PROSITE" id="PS50850">
    <property type="entry name" value="MFS"/>
    <property type="match status" value="1"/>
</dbReference>
<evidence type="ECO:0000256" key="7">
    <source>
        <dbReference type="SAM" id="Phobius"/>
    </source>
</evidence>
<comment type="caution">
    <text evidence="9">The sequence shown here is derived from an EMBL/GenBank/DDBJ whole genome shotgun (WGS) entry which is preliminary data.</text>
</comment>
<evidence type="ECO:0000259" key="8">
    <source>
        <dbReference type="PROSITE" id="PS50850"/>
    </source>
</evidence>
<feature type="transmembrane region" description="Helical" evidence="7">
    <location>
        <begin position="1152"/>
        <end position="1176"/>
    </location>
</feature>
<feature type="transmembrane region" description="Helical" evidence="7">
    <location>
        <begin position="1025"/>
        <end position="1045"/>
    </location>
</feature>
<dbReference type="CDD" id="cd17502">
    <property type="entry name" value="MFS_Azr1_MDR_like"/>
    <property type="match status" value="1"/>
</dbReference>
<dbReference type="AlphaFoldDB" id="A0A8H6UJI5"/>
<dbReference type="InterPro" id="IPR049207">
    <property type="entry name" value="DUF4246_N"/>
</dbReference>
<evidence type="ECO:0000256" key="5">
    <source>
        <dbReference type="ARBA" id="ARBA00023136"/>
    </source>
</evidence>
<dbReference type="OrthoDB" id="415532at2759"/>
<dbReference type="Pfam" id="PF21666">
    <property type="entry name" value="DUF4246_N"/>
    <property type="match status" value="1"/>
</dbReference>
<feature type="transmembrane region" description="Helical" evidence="7">
    <location>
        <begin position="852"/>
        <end position="873"/>
    </location>
</feature>
<evidence type="ECO:0000256" key="4">
    <source>
        <dbReference type="ARBA" id="ARBA00022989"/>
    </source>
</evidence>
<keyword evidence="3 7" id="KW-0812">Transmembrane</keyword>
<feature type="transmembrane region" description="Helical" evidence="7">
    <location>
        <begin position="912"/>
        <end position="934"/>
    </location>
</feature>
<feature type="transmembrane region" description="Helical" evidence="7">
    <location>
        <begin position="885"/>
        <end position="906"/>
    </location>
</feature>
<evidence type="ECO:0000313" key="9">
    <source>
        <dbReference type="EMBL" id="KAF7133890.1"/>
    </source>
</evidence>
<dbReference type="InterPro" id="IPR036259">
    <property type="entry name" value="MFS_trans_sf"/>
</dbReference>
<feature type="region of interest" description="Disordered" evidence="6">
    <location>
        <begin position="680"/>
        <end position="744"/>
    </location>
</feature>
<dbReference type="Pfam" id="PF14033">
    <property type="entry name" value="DUF4246"/>
    <property type="match status" value="1"/>
</dbReference>
<protein>
    <recommendedName>
        <fullName evidence="8">Major facilitator superfamily (MFS) profile domain-containing protein</fullName>
    </recommendedName>
</protein>
<dbReference type="GO" id="GO:0022857">
    <property type="term" value="F:transmembrane transporter activity"/>
    <property type="evidence" value="ECO:0007669"/>
    <property type="project" value="InterPro"/>
</dbReference>
<comment type="subcellular location">
    <subcellularLocation>
        <location evidence="1">Membrane</location>
        <topology evidence="1">Multi-pass membrane protein</topology>
    </subcellularLocation>
</comment>
<feature type="transmembrane region" description="Helical" evidence="7">
    <location>
        <begin position="1228"/>
        <end position="1246"/>
    </location>
</feature>
<evidence type="ECO:0000256" key="6">
    <source>
        <dbReference type="SAM" id="MobiDB-lite"/>
    </source>
</evidence>
<sequence>MMDNTGKGPLRVPGFNDIPLYFEFPRGDRFAHGFADWSQNPRLTAREVAMLRFMETVTDEPEWENEVTNRAELDRWRSNAFYLYGLSQQAWDWCQAELQDKAEDFKRTGYVMVFDADSRVCKLDTLVEPDLRKEIRDAFGSLVSSTSADGGQRSVRQLVDPSMYPLVYGSTRALTNGGAVGLEIGNWEEYKHCQIAPVPVKPTGEVYEINQDELARRWDDRRRVKPDCWSTEFQWLPCEVSFEGDMMTPRITSYINNIHPRNKGACKAIERLIGAAIAPWNEMLILGRQGRTPIRIRTYNYVEENKEWPTWISRIHSRTLRGIQNAAGDEEWDEICSKVKEYLTLPDYPRECRFFDEPDYELLARMAPEDWESPEKVINLVQEKWCRRYVFHYPEPGISFTYADWKAGRNTGRAILPKYDNFSPDRALPQDPDHQYYSISLQERFRTDGLQIIVQVTSIDLTPDRPSYAGDQEFHVAGMLNEHIVATAVYYYEVDNIIDAKISFEQEAVIDNESFNVKNEDFINRVWDIPDCEVPEDDEPWRFPQALQTLGAITISSGRFLAWPNTLRSKAESFSSEDPSRPGHLRFVTLWLVDPHYRICSTRNVPPQRHDWAAAPSERSTGDDYKTFMTPEQAQEVRERTTAERKSATEKLNNRALPITDHFARYTFSRHFRSNVIMGKEQPGELPGVGAGSTAHHGPRESAVDELSSSKEAAHHARKDGEDDPTNEAHNADPGKELEAGTLSRTTTEQGTYISGLKLALVWLPLSLVVFVMLLDVSIVATAIPRITSDFHSLTDVGWYGSAYLLANCALQPLAGKLYTHFGSKGLFLGFFALFELGSLLCGVATSSKMLIIGRAVAGMGGAGLVNGALTIISCSVPLHKRPAYMGAMMGIGQMGVVIGPLIGGAFTEYTTWRWCFYINLPIGGVVAILFFFTRIPDTDKSREISVLQTILTKLDLIGFALFAPATIQLLLALDYGGNKYAWNSATVIGLFCGAGGTFIVFLIWEYFKGEEAMVPLSMLKQRGVWSSCFFAFFFFATLQLVIYYLPIYFQAIKGASPMMSGVDLLPNILSQLVGTLFSGVAVTKMGYYLPFVVAASIITTVGHGMLSTLSPTSSTGKWIGYQIIVGFGRGLGLQMPFVAVQNTLPPSMVSISMSLLTFLQTLGGALFLTFGQTIFTNSLRSTIPTYASGVNPEAIVQAGATGLRAIVTNPRTLAGVLVAYSKSIDRVFYLTIGCSGVAFLFAWGMGRKDIRKKPKTKEAQKEEA</sequence>
<feature type="compositionally biased region" description="Basic and acidic residues" evidence="6">
    <location>
        <begin position="698"/>
        <end position="721"/>
    </location>
</feature>
<proteinExistence type="inferred from homology"/>
<feature type="transmembrane region" description="Helical" evidence="7">
    <location>
        <begin position="797"/>
        <end position="815"/>
    </location>
</feature>
<dbReference type="Gene3D" id="1.20.1250.20">
    <property type="entry name" value="MFS general substrate transporter like domains"/>
    <property type="match status" value="1"/>
</dbReference>
<dbReference type="EMBL" id="JACBAD010001798">
    <property type="protein sequence ID" value="KAF7133890.1"/>
    <property type="molecule type" value="Genomic_DNA"/>
</dbReference>
<keyword evidence="10" id="KW-1185">Reference proteome</keyword>
<keyword evidence="4 7" id="KW-1133">Transmembrane helix</keyword>
<dbReference type="GO" id="GO:0005886">
    <property type="term" value="C:plasma membrane"/>
    <property type="evidence" value="ECO:0007669"/>
    <property type="project" value="TreeGrafter"/>
</dbReference>
<keyword evidence="5 7" id="KW-0472">Membrane</keyword>
<comment type="similarity">
    <text evidence="2">Belongs to the major facilitator superfamily. TCR/Tet family.</text>
</comment>
<feature type="transmembrane region" description="Helical" evidence="7">
    <location>
        <begin position="1088"/>
        <end position="1107"/>
    </location>
</feature>
<evidence type="ECO:0000313" key="10">
    <source>
        <dbReference type="Proteomes" id="UP000630445"/>
    </source>
</evidence>
<evidence type="ECO:0000256" key="1">
    <source>
        <dbReference type="ARBA" id="ARBA00004141"/>
    </source>
</evidence>
<dbReference type="Pfam" id="PF07690">
    <property type="entry name" value="MFS_1"/>
    <property type="match status" value="1"/>
</dbReference>
<evidence type="ECO:0000256" key="2">
    <source>
        <dbReference type="ARBA" id="ARBA00007520"/>
    </source>
</evidence>
<name>A0A8H6UJI5_9EURO</name>
<dbReference type="InterPro" id="IPR011701">
    <property type="entry name" value="MFS"/>
</dbReference>
<dbReference type="PANTHER" id="PTHR23501">
    <property type="entry name" value="MAJOR FACILITATOR SUPERFAMILY"/>
    <property type="match status" value="1"/>
</dbReference>
<dbReference type="InterPro" id="IPR049192">
    <property type="entry name" value="DUF4246_C"/>
</dbReference>
<feature type="transmembrane region" description="Helical" evidence="7">
    <location>
        <begin position="955"/>
        <end position="974"/>
    </location>
</feature>
<feature type="transmembrane region" description="Helical" evidence="7">
    <location>
        <begin position="827"/>
        <end position="846"/>
    </location>
</feature>
<dbReference type="FunFam" id="1.20.1250.20:FF:000196">
    <property type="entry name" value="MFS toxin efflux pump (AflT)"/>
    <property type="match status" value="1"/>
</dbReference>
<feature type="transmembrane region" description="Helical" evidence="7">
    <location>
        <begin position="760"/>
        <end position="785"/>
    </location>
</feature>
<dbReference type="FunFam" id="1.20.1720.10:FF:000012">
    <property type="entry name" value="MFS toxin efflux pump (AflT)"/>
    <property type="match status" value="1"/>
</dbReference>
<dbReference type="SUPFAM" id="SSF103473">
    <property type="entry name" value="MFS general substrate transporter"/>
    <property type="match status" value="1"/>
</dbReference>
<feature type="domain" description="Major facilitator superfamily (MFS) profile" evidence="8">
    <location>
        <begin position="762"/>
        <end position="1251"/>
    </location>
</feature>
<feature type="transmembrane region" description="Helical" evidence="7">
    <location>
        <begin position="1119"/>
        <end position="1140"/>
    </location>
</feature>
<evidence type="ECO:0000256" key="3">
    <source>
        <dbReference type="ARBA" id="ARBA00022692"/>
    </source>
</evidence>
<dbReference type="Proteomes" id="UP000630445">
    <property type="component" value="Unassembled WGS sequence"/>
</dbReference>
<feature type="compositionally biased region" description="Basic and acidic residues" evidence="6">
    <location>
        <begin position="730"/>
        <end position="739"/>
    </location>
</feature>
<feature type="transmembrane region" description="Helical" evidence="7">
    <location>
        <begin position="986"/>
        <end position="1005"/>
    </location>
</feature>
<gene>
    <name evidence="9" type="ORF">CNMCM5793_005356</name>
</gene>
<reference evidence="9" key="1">
    <citation type="submission" date="2020-06" db="EMBL/GenBank/DDBJ databases">
        <title>Draft genome sequences of strains closely related to Aspergillus parafelis and Aspergillus hiratsukae.</title>
        <authorList>
            <person name="Dos Santos R.A.C."/>
            <person name="Rivero-Menendez O."/>
            <person name="Steenwyk J.L."/>
            <person name="Mead M.E."/>
            <person name="Goldman G.H."/>
            <person name="Alastruey-Izquierdo A."/>
            <person name="Rokas A."/>
        </authorList>
    </citation>
    <scope>NUCLEOTIDE SEQUENCE</scope>
    <source>
        <strain evidence="9">CNM-CM5793</strain>
    </source>
</reference>
<organism evidence="9 10">
    <name type="scientific">Aspergillus hiratsukae</name>
    <dbReference type="NCBI Taxonomy" id="1194566"/>
    <lineage>
        <taxon>Eukaryota</taxon>
        <taxon>Fungi</taxon>
        <taxon>Dikarya</taxon>
        <taxon>Ascomycota</taxon>
        <taxon>Pezizomycotina</taxon>
        <taxon>Eurotiomycetes</taxon>
        <taxon>Eurotiomycetidae</taxon>
        <taxon>Eurotiales</taxon>
        <taxon>Aspergillaceae</taxon>
        <taxon>Aspergillus</taxon>
        <taxon>Aspergillus subgen. Fumigati</taxon>
    </lineage>
</organism>
<dbReference type="PANTHER" id="PTHR23501:SF193">
    <property type="entry name" value="MULTIDRUG TRANSPORTER, PUTATIVE (AFU_ORTHOLOGUE AFUA_8G00940)-RELATED"/>
    <property type="match status" value="1"/>
</dbReference>
<dbReference type="Gene3D" id="1.20.1720.10">
    <property type="entry name" value="Multidrug resistance protein D"/>
    <property type="match status" value="1"/>
</dbReference>